<evidence type="ECO:0000256" key="1">
    <source>
        <dbReference type="SAM" id="MobiDB-lite"/>
    </source>
</evidence>
<proteinExistence type="predicted"/>
<dbReference type="EMBL" id="SKBQ01000027">
    <property type="protein sequence ID" value="TPX14578.1"/>
    <property type="molecule type" value="Genomic_DNA"/>
</dbReference>
<protein>
    <submittedName>
        <fullName evidence="2">Uncharacterized protein</fullName>
    </submittedName>
</protein>
<comment type="caution">
    <text evidence="2">The sequence shown here is derived from an EMBL/GenBank/DDBJ whole genome shotgun (WGS) entry which is preliminary data.</text>
</comment>
<dbReference type="InParanoid" id="A0A507BCM2"/>
<feature type="compositionally biased region" description="Pro residues" evidence="1">
    <location>
        <begin position="30"/>
        <end position="42"/>
    </location>
</feature>
<evidence type="ECO:0000313" key="3">
    <source>
        <dbReference type="Proteomes" id="UP000319257"/>
    </source>
</evidence>
<evidence type="ECO:0000313" key="2">
    <source>
        <dbReference type="EMBL" id="TPX14578.1"/>
    </source>
</evidence>
<gene>
    <name evidence="2" type="ORF">E0L32_005270</name>
</gene>
<dbReference type="OrthoDB" id="3502863at2759"/>
<dbReference type="AlphaFoldDB" id="A0A507BCM2"/>
<accession>A0A507BCM2</accession>
<dbReference type="Proteomes" id="UP000319257">
    <property type="component" value="Unassembled WGS sequence"/>
</dbReference>
<dbReference type="RefSeq" id="XP_030996289.1">
    <property type="nucleotide sequence ID" value="XM_031139773.1"/>
</dbReference>
<keyword evidence="3" id="KW-1185">Reference proteome</keyword>
<organism evidence="2 3">
    <name type="scientific">Thyridium curvatum</name>
    <dbReference type="NCBI Taxonomy" id="1093900"/>
    <lineage>
        <taxon>Eukaryota</taxon>
        <taxon>Fungi</taxon>
        <taxon>Dikarya</taxon>
        <taxon>Ascomycota</taxon>
        <taxon>Pezizomycotina</taxon>
        <taxon>Sordariomycetes</taxon>
        <taxon>Sordariomycetidae</taxon>
        <taxon>Thyridiales</taxon>
        <taxon>Thyridiaceae</taxon>
        <taxon>Thyridium</taxon>
    </lineage>
</organism>
<dbReference type="GeneID" id="41972717"/>
<name>A0A507BCM2_9PEZI</name>
<feature type="region of interest" description="Disordered" evidence="1">
    <location>
        <begin position="1"/>
        <end position="54"/>
    </location>
</feature>
<reference evidence="2 3" key="1">
    <citation type="submission" date="2019-06" db="EMBL/GenBank/DDBJ databases">
        <title>Draft genome sequence of the filamentous fungus Phialemoniopsis curvata isolated from diesel fuel.</title>
        <authorList>
            <person name="Varaljay V.A."/>
            <person name="Lyon W.J."/>
            <person name="Crouch A.L."/>
            <person name="Drake C.E."/>
            <person name="Hollomon J.M."/>
            <person name="Nadeau L.J."/>
            <person name="Nunn H.S."/>
            <person name="Stevenson B.S."/>
            <person name="Bojanowski C.L."/>
            <person name="Crookes-Goodson W.J."/>
        </authorList>
    </citation>
    <scope>NUCLEOTIDE SEQUENCE [LARGE SCALE GENOMIC DNA]</scope>
    <source>
        <strain evidence="2 3">D216</strain>
    </source>
</reference>
<sequence length="77" mass="8327">MSPSETARAPQAADELSHPAPAVMRTQPAPTAPMRPEQPPPETESELRLRGGERSSACPGRFCFCVPCPIPCDFCIF</sequence>